<protein>
    <submittedName>
        <fullName evidence="1">Uncharacterized protein</fullName>
    </submittedName>
</protein>
<name>A0A8X6QNP1_NEPPI</name>
<dbReference type="AlphaFoldDB" id="A0A8X6QNP1"/>
<proteinExistence type="predicted"/>
<accession>A0A8X6QNP1</accession>
<evidence type="ECO:0000313" key="2">
    <source>
        <dbReference type="Proteomes" id="UP000887013"/>
    </source>
</evidence>
<evidence type="ECO:0000313" key="1">
    <source>
        <dbReference type="EMBL" id="GFU28641.1"/>
    </source>
</evidence>
<comment type="caution">
    <text evidence="1">The sequence shown here is derived from an EMBL/GenBank/DDBJ whole genome shotgun (WGS) entry which is preliminary data.</text>
</comment>
<gene>
    <name evidence="1" type="ORF">NPIL_353701</name>
</gene>
<reference evidence="1" key="1">
    <citation type="submission" date="2020-08" db="EMBL/GenBank/DDBJ databases">
        <title>Multicomponent nature underlies the extraordinary mechanical properties of spider dragline silk.</title>
        <authorList>
            <person name="Kono N."/>
            <person name="Nakamura H."/>
            <person name="Mori M."/>
            <person name="Yoshida Y."/>
            <person name="Ohtoshi R."/>
            <person name="Malay A.D."/>
            <person name="Moran D.A.P."/>
            <person name="Tomita M."/>
            <person name="Numata K."/>
            <person name="Arakawa K."/>
        </authorList>
    </citation>
    <scope>NUCLEOTIDE SEQUENCE</scope>
</reference>
<dbReference type="EMBL" id="BMAW01082329">
    <property type="protein sequence ID" value="GFU28641.1"/>
    <property type="molecule type" value="Genomic_DNA"/>
</dbReference>
<organism evidence="1 2">
    <name type="scientific">Nephila pilipes</name>
    <name type="common">Giant wood spider</name>
    <name type="synonym">Nephila maculata</name>
    <dbReference type="NCBI Taxonomy" id="299642"/>
    <lineage>
        <taxon>Eukaryota</taxon>
        <taxon>Metazoa</taxon>
        <taxon>Ecdysozoa</taxon>
        <taxon>Arthropoda</taxon>
        <taxon>Chelicerata</taxon>
        <taxon>Arachnida</taxon>
        <taxon>Araneae</taxon>
        <taxon>Araneomorphae</taxon>
        <taxon>Entelegynae</taxon>
        <taxon>Araneoidea</taxon>
        <taxon>Nephilidae</taxon>
        <taxon>Nephila</taxon>
    </lineage>
</organism>
<sequence>MACREGLSPNEIANLLRELPENESDGVELSCSNSDSDEECVKVTAKNQKKAQMKLIIYSKFKGQETAISTIYKSLPLIGVFVRSAKEFSVIKVICKEEEEF</sequence>
<dbReference type="Proteomes" id="UP000887013">
    <property type="component" value="Unassembled WGS sequence"/>
</dbReference>
<keyword evidence="2" id="KW-1185">Reference proteome</keyword>